<organism evidence="8 9">
    <name type="scientific">Sphingobacterium allocomposti</name>
    <dbReference type="NCBI Taxonomy" id="415956"/>
    <lineage>
        <taxon>Bacteria</taxon>
        <taxon>Pseudomonadati</taxon>
        <taxon>Bacteroidota</taxon>
        <taxon>Sphingobacteriia</taxon>
        <taxon>Sphingobacteriales</taxon>
        <taxon>Sphingobacteriaceae</taxon>
        <taxon>Sphingobacterium</taxon>
    </lineage>
</organism>
<keyword evidence="3 5" id="KW-0378">Hydrolase</keyword>
<gene>
    <name evidence="8" type="ORF">BC792_1338</name>
</gene>
<evidence type="ECO:0000256" key="2">
    <source>
        <dbReference type="ARBA" id="ARBA00009865"/>
    </source>
</evidence>
<dbReference type="CDD" id="cd18825">
    <property type="entry name" value="GH43_CtGH43-like"/>
    <property type="match status" value="1"/>
</dbReference>
<dbReference type="InterPro" id="IPR013320">
    <property type="entry name" value="ConA-like_dom_sf"/>
</dbReference>
<dbReference type="Pfam" id="PF00722">
    <property type="entry name" value="Glyco_hydro_16"/>
    <property type="match status" value="1"/>
</dbReference>
<feature type="signal peptide" evidence="6">
    <location>
        <begin position="1"/>
        <end position="21"/>
    </location>
</feature>
<evidence type="ECO:0000256" key="1">
    <source>
        <dbReference type="ARBA" id="ARBA00006865"/>
    </source>
</evidence>
<evidence type="ECO:0000313" key="9">
    <source>
        <dbReference type="Proteomes" id="UP000325105"/>
    </source>
</evidence>
<protein>
    <submittedName>
        <fullName evidence="8">Beta-glucanase (GH16 family)</fullName>
    </submittedName>
</protein>
<evidence type="ECO:0000259" key="7">
    <source>
        <dbReference type="PROSITE" id="PS51762"/>
    </source>
</evidence>
<dbReference type="RefSeq" id="WP_148910308.1">
    <property type="nucleotide sequence ID" value="NZ_VNHX01000033.1"/>
</dbReference>
<dbReference type="Gene3D" id="2.115.10.20">
    <property type="entry name" value="Glycosyl hydrolase domain, family 43"/>
    <property type="match status" value="1"/>
</dbReference>
<dbReference type="Gene3D" id="2.60.120.200">
    <property type="match status" value="1"/>
</dbReference>
<dbReference type="InterPro" id="IPR000757">
    <property type="entry name" value="Beta-glucanase-like"/>
</dbReference>
<dbReference type="SUPFAM" id="SSF49899">
    <property type="entry name" value="Concanavalin A-like lectins/glucanases"/>
    <property type="match status" value="1"/>
</dbReference>
<dbReference type="AlphaFoldDB" id="A0A5S5CVP6"/>
<keyword evidence="9" id="KW-1185">Reference proteome</keyword>
<dbReference type="EMBL" id="VNHX01000033">
    <property type="protein sequence ID" value="TYP87813.1"/>
    <property type="molecule type" value="Genomic_DNA"/>
</dbReference>
<feature type="domain" description="GH16" evidence="7">
    <location>
        <begin position="37"/>
        <end position="281"/>
    </location>
</feature>
<keyword evidence="6" id="KW-0732">Signal</keyword>
<reference evidence="8 9" key="1">
    <citation type="submission" date="2019-07" db="EMBL/GenBank/DDBJ databases">
        <title>Genomic Encyclopedia of Archaeal and Bacterial Type Strains, Phase II (KMG-II): from individual species to whole genera.</title>
        <authorList>
            <person name="Goeker M."/>
        </authorList>
    </citation>
    <scope>NUCLEOTIDE SEQUENCE [LARGE SCALE GENOMIC DNA]</scope>
    <source>
        <strain evidence="8 9">DSM 18850</strain>
    </source>
</reference>
<dbReference type="OrthoDB" id="9809583at2"/>
<keyword evidence="4 5" id="KW-0326">Glycosidase</keyword>
<evidence type="ECO:0000256" key="3">
    <source>
        <dbReference type="ARBA" id="ARBA00022801"/>
    </source>
</evidence>
<comment type="caution">
    <text evidence="8">The sequence shown here is derived from an EMBL/GenBank/DDBJ whole genome shotgun (WGS) entry which is preliminary data.</text>
</comment>
<dbReference type="PANTHER" id="PTHR22925">
    <property type="entry name" value="GLYCOSYL HYDROLASE 43 FAMILY MEMBER"/>
    <property type="match status" value="1"/>
</dbReference>
<dbReference type="PANTHER" id="PTHR22925:SF3">
    <property type="entry name" value="GLYCOSYL HYDROLASE FAMILY PROTEIN 43"/>
    <property type="match status" value="1"/>
</dbReference>
<evidence type="ECO:0000313" key="8">
    <source>
        <dbReference type="EMBL" id="TYP87813.1"/>
    </source>
</evidence>
<feature type="chain" id="PRO_5024465094" evidence="6">
    <location>
        <begin position="22"/>
        <end position="587"/>
    </location>
</feature>
<accession>A0A5S5CVP6</accession>
<comment type="similarity">
    <text evidence="1">Belongs to the glycosyl hydrolase 16 family.</text>
</comment>
<evidence type="ECO:0000256" key="5">
    <source>
        <dbReference type="RuleBase" id="RU361187"/>
    </source>
</evidence>
<dbReference type="Proteomes" id="UP000325105">
    <property type="component" value="Unassembled WGS sequence"/>
</dbReference>
<dbReference type="PROSITE" id="PS51762">
    <property type="entry name" value="GH16_2"/>
    <property type="match status" value="1"/>
</dbReference>
<comment type="similarity">
    <text evidence="2 5">Belongs to the glycosyl hydrolase 43 family.</text>
</comment>
<sequence length="587" mass="67113">MNEKLLFISLSLLLWTFTSEAQRAASDGYQLVWADEFNQDGPPNPDYWSFEEGFKRNKEGQWYQKENAYCKGGVLVIEVRQEKKKNPTFRKGSNDWAASRRNIQYTSSSINTAGRKAWKYGRFEMRARIPIGTGLWPAFWTLGVEGEWPSNGEIDIMEYYRGNILANVATGTKERWKAAWYTSTKAVKELGGQRWADEFHTWRMDWDEDGIALYVDDSLMNRVPLSDLVNQDGSGINPFRQPHYILLNFALGGINGGKIDDSLLPARYEIDYVRVYQKQAHASSSKQRFTPGEIWEDQNGDHVNAHGGGILYHEGTYYWYGEKRGGKTSLGVNVYSSTDLYNWKFEKLAFSPVDDQASDITWGCIMERPKVVYNAATKKFVLWFHLELKGQGYAAARAAVAVSDTPTGPFVYQGSFRPNGNMSRDMGLFVDDDGTAYHIYSSDENYALRLVKLTDDYQKPTREDKLLFRNHREAPALFKHGGKYYLFTSGCTGWAPNRAELHVAEHIFGPWRSLGDPMRGPGSRLTFDAQSTFVLPVVGKKDAFIFMADRWRPGNLADSRYVWLPVTLRSEEVSVSWRDQWDLGVFD</sequence>
<dbReference type="InterPro" id="IPR023296">
    <property type="entry name" value="Glyco_hydro_beta-prop_sf"/>
</dbReference>
<dbReference type="InterPro" id="IPR006710">
    <property type="entry name" value="Glyco_hydro_43"/>
</dbReference>
<dbReference type="GO" id="GO:0005975">
    <property type="term" value="P:carbohydrate metabolic process"/>
    <property type="evidence" value="ECO:0007669"/>
    <property type="project" value="InterPro"/>
</dbReference>
<dbReference type="SUPFAM" id="SSF75005">
    <property type="entry name" value="Arabinanase/levansucrase/invertase"/>
    <property type="match status" value="1"/>
</dbReference>
<evidence type="ECO:0000256" key="6">
    <source>
        <dbReference type="SAM" id="SignalP"/>
    </source>
</evidence>
<dbReference type="Pfam" id="PF04616">
    <property type="entry name" value="Glyco_hydro_43"/>
    <property type="match status" value="1"/>
</dbReference>
<evidence type="ECO:0000256" key="4">
    <source>
        <dbReference type="ARBA" id="ARBA00023295"/>
    </source>
</evidence>
<name>A0A5S5CVP6_9SPHI</name>
<proteinExistence type="inferred from homology"/>
<dbReference type="GO" id="GO:0004553">
    <property type="term" value="F:hydrolase activity, hydrolyzing O-glycosyl compounds"/>
    <property type="evidence" value="ECO:0007669"/>
    <property type="project" value="InterPro"/>
</dbReference>
<dbReference type="CDD" id="cd08023">
    <property type="entry name" value="GH16_laminarinase_like"/>
    <property type="match status" value="1"/>
</dbReference>